<comment type="caution">
    <text evidence="5">The sequence shown here is derived from an EMBL/GenBank/DDBJ whole genome shotgun (WGS) entry which is preliminary data.</text>
</comment>
<proteinExistence type="inferred from homology"/>
<evidence type="ECO:0000256" key="1">
    <source>
        <dbReference type="ARBA" id="ARBA00010139"/>
    </source>
</evidence>
<dbReference type="PANTHER" id="PTHR42877:SF7">
    <property type="entry name" value="FLAVIN-BINDING MONOOXYGENASE-RELATED"/>
    <property type="match status" value="1"/>
</dbReference>
<keyword evidence="2" id="KW-0285">Flavoprotein</keyword>
<dbReference type="GO" id="GO:0050660">
    <property type="term" value="F:flavin adenine dinucleotide binding"/>
    <property type="evidence" value="ECO:0007669"/>
    <property type="project" value="InterPro"/>
</dbReference>
<dbReference type="PANTHER" id="PTHR42877">
    <property type="entry name" value="L-ORNITHINE N(5)-MONOOXYGENASE-RELATED"/>
    <property type="match status" value="1"/>
</dbReference>
<gene>
    <name evidence="5" type="ORF">B0T21DRAFT_407945</name>
</gene>
<dbReference type="EMBL" id="JAUKTV010000002">
    <property type="protein sequence ID" value="KAK0744872.1"/>
    <property type="molecule type" value="Genomic_DNA"/>
</dbReference>
<protein>
    <submittedName>
        <fullName evidence="5">Uncharacterized protein</fullName>
    </submittedName>
</protein>
<reference evidence="5" key="1">
    <citation type="submission" date="2023-06" db="EMBL/GenBank/DDBJ databases">
        <title>Genome-scale phylogeny and comparative genomics of the fungal order Sordariales.</title>
        <authorList>
            <consortium name="Lawrence Berkeley National Laboratory"/>
            <person name="Hensen N."/>
            <person name="Bonometti L."/>
            <person name="Westerberg I."/>
            <person name="Brannstrom I.O."/>
            <person name="Guillou S."/>
            <person name="Cros-Aarteil S."/>
            <person name="Calhoun S."/>
            <person name="Haridas S."/>
            <person name="Kuo A."/>
            <person name="Mondo S."/>
            <person name="Pangilinan J."/>
            <person name="Riley R."/>
            <person name="Labutti K."/>
            <person name="Andreopoulos B."/>
            <person name="Lipzen A."/>
            <person name="Chen C."/>
            <person name="Yanf M."/>
            <person name="Daum C."/>
            <person name="Ng V."/>
            <person name="Clum A."/>
            <person name="Steindorff A."/>
            <person name="Ohm R."/>
            <person name="Martin F."/>
            <person name="Silar P."/>
            <person name="Natvig D."/>
            <person name="Lalanne C."/>
            <person name="Gautier V."/>
            <person name="Ament-Velasquez S.L."/>
            <person name="Kruys A."/>
            <person name="Hutchinson M.I."/>
            <person name="Powell A.J."/>
            <person name="Barry K."/>
            <person name="Miller A.N."/>
            <person name="Grigoriev I.V."/>
            <person name="Debuchy R."/>
            <person name="Gladieux P."/>
            <person name="Thoren M.H."/>
            <person name="Johannesson H."/>
        </authorList>
    </citation>
    <scope>NUCLEOTIDE SEQUENCE</scope>
    <source>
        <strain evidence="5">CBS 540.89</strain>
    </source>
</reference>
<dbReference type="SUPFAM" id="SSF51905">
    <property type="entry name" value="FAD/NAD(P)-binding domain"/>
    <property type="match status" value="3"/>
</dbReference>
<dbReference type="Pfam" id="PF00743">
    <property type="entry name" value="FMO-like"/>
    <property type="match status" value="1"/>
</dbReference>
<dbReference type="GO" id="GO:0004499">
    <property type="term" value="F:N,N-dimethylaniline monooxygenase activity"/>
    <property type="evidence" value="ECO:0007669"/>
    <property type="project" value="InterPro"/>
</dbReference>
<dbReference type="InterPro" id="IPR020946">
    <property type="entry name" value="Flavin_mOase-like"/>
</dbReference>
<evidence type="ECO:0000256" key="2">
    <source>
        <dbReference type="ARBA" id="ARBA00022630"/>
    </source>
</evidence>
<keyword evidence="6" id="KW-1185">Reference proteome</keyword>
<organism evidence="5 6">
    <name type="scientific">Apiosordaria backusii</name>
    <dbReference type="NCBI Taxonomy" id="314023"/>
    <lineage>
        <taxon>Eukaryota</taxon>
        <taxon>Fungi</taxon>
        <taxon>Dikarya</taxon>
        <taxon>Ascomycota</taxon>
        <taxon>Pezizomycotina</taxon>
        <taxon>Sordariomycetes</taxon>
        <taxon>Sordariomycetidae</taxon>
        <taxon>Sordariales</taxon>
        <taxon>Lasiosphaeriaceae</taxon>
        <taxon>Apiosordaria</taxon>
    </lineage>
</organism>
<dbReference type="Proteomes" id="UP001172159">
    <property type="component" value="Unassembled WGS sequence"/>
</dbReference>
<keyword evidence="4" id="KW-0560">Oxidoreductase</keyword>
<dbReference type="Gene3D" id="3.50.50.60">
    <property type="entry name" value="FAD/NAD(P)-binding domain"/>
    <property type="match status" value="2"/>
</dbReference>
<dbReference type="InterPro" id="IPR036188">
    <property type="entry name" value="FAD/NAD-bd_sf"/>
</dbReference>
<comment type="similarity">
    <text evidence="1">Belongs to the FAD-binding monooxygenase family.</text>
</comment>
<evidence type="ECO:0000313" key="5">
    <source>
        <dbReference type="EMBL" id="KAK0744872.1"/>
    </source>
</evidence>
<evidence type="ECO:0000256" key="4">
    <source>
        <dbReference type="ARBA" id="ARBA00023002"/>
    </source>
</evidence>
<dbReference type="InterPro" id="IPR051209">
    <property type="entry name" value="FAD-bind_Monooxygenase_sf"/>
</dbReference>
<keyword evidence="3" id="KW-0274">FAD</keyword>
<sequence length="563" mass="63621">MQDENLEYQVYEMNGDLGGKWLVNRYPGCQCDTPAHIYNYSFCPNPCWPSYYATAPSIHHYLKDTAAKYDCEKYFKYRHKVTSAMWNEEAGQWHIKVLDMTKGIELEDWCNVLVNATGFLQNPKWPKIDGMDRFQGQLVHSALWDESIDVTDKKVAIIGIVAESITLFARSPTWITAPPSQPSPSCNQLVDESNSYLASTQLTFKTNPGSLLAHRRGLTDERNATFKASGGGRSPRAETQEACRKSMEDRLQVGTSEKGRKIAERLIPKFSVGCRRVTPSKDFLETLLNDSVNCVFVGRKPNSSETGHGTSIEAFTERGIMLSHMAREEQKEEREFDVVICATGYEAAYIPSFDLVGRKGASLAERWGCGHGDGGSDPECYLGTTVSRFPNYFMFLGPNSPVANGGLVQAIQAQGMYIYKCLRKLQTQGIRSMEIRQDVMDEYNEHTQAYLRGSMWTEGCRSWYKRAGNGENDGGGKVIGIYPGSAFHFVEMMRYPRWEDYKFDYTGGRLVQAKNGVPNRPNRFLFMGNGFTRREARGRSIGDTCVSSFGEYWDLMELPQIYD</sequence>
<evidence type="ECO:0000256" key="3">
    <source>
        <dbReference type="ARBA" id="ARBA00022827"/>
    </source>
</evidence>
<evidence type="ECO:0000313" key="6">
    <source>
        <dbReference type="Proteomes" id="UP001172159"/>
    </source>
</evidence>
<accession>A0AA40K421</accession>
<dbReference type="GO" id="GO:0050661">
    <property type="term" value="F:NADP binding"/>
    <property type="evidence" value="ECO:0007669"/>
    <property type="project" value="InterPro"/>
</dbReference>
<name>A0AA40K421_9PEZI</name>
<dbReference type="AlphaFoldDB" id="A0AA40K421"/>